<evidence type="ECO:0000256" key="2">
    <source>
        <dbReference type="ARBA" id="ARBA00022737"/>
    </source>
</evidence>
<accession>A0A914DWK5</accession>
<organism evidence="5 6">
    <name type="scientific">Acrobeloides nanus</name>
    <dbReference type="NCBI Taxonomy" id="290746"/>
    <lineage>
        <taxon>Eukaryota</taxon>
        <taxon>Metazoa</taxon>
        <taxon>Ecdysozoa</taxon>
        <taxon>Nematoda</taxon>
        <taxon>Chromadorea</taxon>
        <taxon>Rhabditida</taxon>
        <taxon>Tylenchina</taxon>
        <taxon>Cephalobomorpha</taxon>
        <taxon>Cephaloboidea</taxon>
        <taxon>Cephalobidae</taxon>
        <taxon>Acrobeloides</taxon>
    </lineage>
</organism>
<evidence type="ECO:0000256" key="4">
    <source>
        <dbReference type="SAM" id="MobiDB-lite"/>
    </source>
</evidence>
<sequence>MGSKALVDRIQLELNGREHDQVYDLTLDNCKVATFDGFPQALNKLRVMSAINMGLKNLDGLPNLPELTTVDLSDNKISDFDQLVEKCPNIEHLNLCGNAVKTIDALKPLQKLSKLATLDLFTNEVTRLPNYREDVFVLLPQVKYLDGFDINNIELEISGDEGEDHEDAFDSDISGESGEDFEDEEEEG</sequence>
<dbReference type="WBParaSite" id="ACRNAN_scaffold4051.g7328.t1">
    <property type="protein sequence ID" value="ACRNAN_scaffold4051.g7328.t1"/>
    <property type="gene ID" value="ACRNAN_scaffold4051.g7328"/>
</dbReference>
<comment type="similarity">
    <text evidence="3">Belongs to the ANP32 family.</text>
</comment>
<proteinExistence type="inferred from homology"/>
<dbReference type="GO" id="GO:0005634">
    <property type="term" value="C:nucleus"/>
    <property type="evidence" value="ECO:0007669"/>
    <property type="project" value="TreeGrafter"/>
</dbReference>
<evidence type="ECO:0000256" key="3">
    <source>
        <dbReference type="ARBA" id="ARBA00025777"/>
    </source>
</evidence>
<evidence type="ECO:0000313" key="5">
    <source>
        <dbReference type="Proteomes" id="UP000887540"/>
    </source>
</evidence>
<dbReference type="SUPFAM" id="SSF52058">
    <property type="entry name" value="L domain-like"/>
    <property type="match status" value="1"/>
</dbReference>
<dbReference type="InterPro" id="IPR032675">
    <property type="entry name" value="LRR_dom_sf"/>
</dbReference>
<dbReference type="FunFam" id="3.80.10.10:FF:000131">
    <property type="entry name" value="acidic leucine-rich nuclear phosphoprotein 32-related protein-like"/>
    <property type="match status" value="1"/>
</dbReference>
<reference evidence="6" key="1">
    <citation type="submission" date="2022-11" db="UniProtKB">
        <authorList>
            <consortium name="WormBaseParasite"/>
        </authorList>
    </citation>
    <scope>IDENTIFICATION</scope>
</reference>
<dbReference type="PROSITE" id="PS51450">
    <property type="entry name" value="LRR"/>
    <property type="match status" value="1"/>
</dbReference>
<name>A0A914DWK5_9BILA</name>
<dbReference type="GO" id="GO:0042393">
    <property type="term" value="F:histone binding"/>
    <property type="evidence" value="ECO:0007669"/>
    <property type="project" value="TreeGrafter"/>
</dbReference>
<feature type="compositionally biased region" description="Acidic residues" evidence="4">
    <location>
        <begin position="157"/>
        <end position="170"/>
    </location>
</feature>
<evidence type="ECO:0000256" key="1">
    <source>
        <dbReference type="ARBA" id="ARBA00022614"/>
    </source>
</evidence>
<keyword evidence="1" id="KW-0433">Leucine-rich repeat</keyword>
<feature type="compositionally biased region" description="Acidic residues" evidence="4">
    <location>
        <begin position="177"/>
        <end position="188"/>
    </location>
</feature>
<dbReference type="GO" id="GO:0042981">
    <property type="term" value="P:regulation of apoptotic process"/>
    <property type="evidence" value="ECO:0007669"/>
    <property type="project" value="TreeGrafter"/>
</dbReference>
<feature type="region of interest" description="Disordered" evidence="4">
    <location>
        <begin position="157"/>
        <end position="188"/>
    </location>
</feature>
<dbReference type="InterPro" id="IPR001611">
    <property type="entry name" value="Leu-rich_rpt"/>
</dbReference>
<dbReference type="PANTHER" id="PTHR11375">
    <property type="entry name" value="ACIDIC LEUCINE-RICH NUCLEAR PHOSPHOPROTEIN 32"/>
    <property type="match status" value="1"/>
</dbReference>
<dbReference type="Pfam" id="PF14580">
    <property type="entry name" value="LRR_9"/>
    <property type="match status" value="1"/>
</dbReference>
<evidence type="ECO:0000313" key="6">
    <source>
        <dbReference type="WBParaSite" id="ACRNAN_scaffold4051.g7328.t1"/>
    </source>
</evidence>
<dbReference type="PANTHER" id="PTHR11375:SF0">
    <property type="entry name" value="ACIDIC LEUCINE-RICH NUCLEAR PHOSPHOPROTEIN 32 FAMILY MEMBER A"/>
    <property type="match status" value="1"/>
</dbReference>
<keyword evidence="5" id="KW-1185">Reference proteome</keyword>
<protein>
    <submittedName>
        <fullName evidence="6">Acidic leucine-rich nuclear phosphoprotein 32 family member A</fullName>
    </submittedName>
</protein>
<dbReference type="Gene3D" id="3.80.10.10">
    <property type="entry name" value="Ribonuclease Inhibitor"/>
    <property type="match status" value="1"/>
</dbReference>
<keyword evidence="2" id="KW-0677">Repeat</keyword>
<dbReference type="InterPro" id="IPR045081">
    <property type="entry name" value="AN32"/>
</dbReference>
<dbReference type="AlphaFoldDB" id="A0A914DWK5"/>
<dbReference type="Proteomes" id="UP000887540">
    <property type="component" value="Unplaced"/>
</dbReference>